<gene>
    <name evidence="10" type="ORF">C7M71_013680</name>
</gene>
<evidence type="ECO:0000259" key="7">
    <source>
        <dbReference type="Pfam" id="PF04542"/>
    </source>
</evidence>
<dbReference type="NCBIfam" id="TIGR02937">
    <property type="entry name" value="sigma70-ECF"/>
    <property type="match status" value="1"/>
</dbReference>
<dbReference type="GO" id="GO:0006352">
    <property type="term" value="P:DNA-templated transcription initiation"/>
    <property type="evidence" value="ECO:0007669"/>
    <property type="project" value="InterPro"/>
</dbReference>
<reference evidence="11" key="1">
    <citation type="submission" date="2018-07" db="EMBL/GenBank/DDBJ databases">
        <title>Streptacidiphilus bronchialis DSM 106435 chromosome.</title>
        <authorList>
            <person name="Batra D."/>
            <person name="Gulvik C.A."/>
        </authorList>
    </citation>
    <scope>NUCLEOTIDE SEQUENCE [LARGE SCALE GENOMIC DNA]</scope>
    <source>
        <strain evidence="11">DSM 106435</strain>
    </source>
</reference>
<dbReference type="InterPro" id="IPR036388">
    <property type="entry name" value="WH-like_DNA-bd_sf"/>
</dbReference>
<dbReference type="InterPro" id="IPR041916">
    <property type="entry name" value="Anti_sigma_zinc_sf"/>
</dbReference>
<name>A0A345SX76_9ACTN</name>
<dbReference type="InterPro" id="IPR039425">
    <property type="entry name" value="RNA_pol_sigma-70-like"/>
</dbReference>
<evidence type="ECO:0000256" key="3">
    <source>
        <dbReference type="ARBA" id="ARBA00023082"/>
    </source>
</evidence>
<dbReference type="Proteomes" id="UP000249340">
    <property type="component" value="Chromosome"/>
</dbReference>
<evidence type="ECO:0000259" key="8">
    <source>
        <dbReference type="Pfam" id="PF08281"/>
    </source>
</evidence>
<feature type="region of interest" description="Disordered" evidence="6">
    <location>
        <begin position="403"/>
        <end position="428"/>
    </location>
</feature>
<feature type="region of interest" description="Disordered" evidence="6">
    <location>
        <begin position="1"/>
        <end position="77"/>
    </location>
</feature>
<feature type="domain" description="RNA polymerase sigma factor 70 region 4 type 2" evidence="8">
    <location>
        <begin position="244"/>
        <end position="296"/>
    </location>
</feature>
<dbReference type="PANTHER" id="PTHR43133">
    <property type="entry name" value="RNA POLYMERASE ECF-TYPE SIGMA FACTO"/>
    <property type="match status" value="1"/>
</dbReference>
<evidence type="ECO:0000256" key="4">
    <source>
        <dbReference type="ARBA" id="ARBA00023125"/>
    </source>
</evidence>
<dbReference type="AlphaFoldDB" id="A0A345SX76"/>
<evidence type="ECO:0000313" key="11">
    <source>
        <dbReference type="Proteomes" id="UP000249340"/>
    </source>
</evidence>
<dbReference type="Pfam" id="PF08281">
    <property type="entry name" value="Sigma70_r4_2"/>
    <property type="match status" value="1"/>
</dbReference>
<accession>A0A345SX76</accession>
<evidence type="ECO:0000256" key="6">
    <source>
        <dbReference type="SAM" id="MobiDB-lite"/>
    </source>
</evidence>
<dbReference type="Pfam" id="PF13490">
    <property type="entry name" value="zf-HC2"/>
    <property type="match status" value="1"/>
</dbReference>
<dbReference type="Pfam" id="PF04542">
    <property type="entry name" value="Sigma70_r2"/>
    <property type="match status" value="1"/>
</dbReference>
<dbReference type="InterPro" id="IPR027383">
    <property type="entry name" value="Znf_put"/>
</dbReference>
<dbReference type="KEGG" id="stri:C7M71_013680"/>
<sequence length="473" mass="49648">MCGAAAVVSTEERDGSGHGGEGPPQDGRNDGLGHSRNDGRVDGPHQPVPGQVPGQGWAPDQETLAASGGAAGSARVPGQAPAGFGGVTSAAAAPKAGTAGNAPAVPAPADPVDGELPPSDAELTARVREGDDGAYEELYRRHADAVRRYARTCCRDNFTAEDLAGEVFARTLQALRSGRGPDVAVRAYLLTAVRNIAAAWTRSERREQLVEDFTAFTATSAVKQPAEVTDPGADTWAMAMADRRMVLRAFVALPEDDRVVLWHTEVERESPKQVAVLLGKTANATAVQAHRARDRLATAFLQAHVSSVQEETCRRHADRLGAYARGSLRKRASAEVSAHLKECDRCSAAYLELVDLNTGLRAVLPGGVLVWVGAGYFTAAAAAAAVGAGAAAGAVGGAGAGGAGGAGAGGAAGGRAVGRRGPSARGWGWQPRPRWRRLPWWRPGLSWRTRSRAARLLLPHRRGRCRRRLRRRP</sequence>
<dbReference type="Gene3D" id="1.10.1740.10">
    <property type="match status" value="1"/>
</dbReference>
<comment type="similarity">
    <text evidence="1">Belongs to the sigma-70 factor family. ECF subfamily.</text>
</comment>
<evidence type="ECO:0000256" key="5">
    <source>
        <dbReference type="ARBA" id="ARBA00023163"/>
    </source>
</evidence>
<keyword evidence="2" id="KW-0805">Transcription regulation</keyword>
<dbReference type="OrthoDB" id="4990598at2"/>
<dbReference type="GO" id="GO:0016987">
    <property type="term" value="F:sigma factor activity"/>
    <property type="evidence" value="ECO:0007669"/>
    <property type="project" value="UniProtKB-KW"/>
</dbReference>
<dbReference type="InterPro" id="IPR007627">
    <property type="entry name" value="RNA_pol_sigma70_r2"/>
</dbReference>
<dbReference type="EMBL" id="CP031264">
    <property type="protein sequence ID" value="AXI78331.1"/>
    <property type="molecule type" value="Genomic_DNA"/>
</dbReference>
<dbReference type="Gene3D" id="1.10.10.1320">
    <property type="entry name" value="Anti-sigma factor, zinc-finger domain"/>
    <property type="match status" value="1"/>
</dbReference>
<feature type="compositionally biased region" description="Low complexity" evidence="6">
    <location>
        <begin position="65"/>
        <end position="74"/>
    </location>
</feature>
<evidence type="ECO:0000313" key="10">
    <source>
        <dbReference type="EMBL" id="AXI78331.1"/>
    </source>
</evidence>
<dbReference type="SUPFAM" id="SSF88659">
    <property type="entry name" value="Sigma3 and sigma4 domains of RNA polymerase sigma factors"/>
    <property type="match status" value="1"/>
</dbReference>
<dbReference type="InterPro" id="IPR013324">
    <property type="entry name" value="RNA_pol_sigma_r3/r4-like"/>
</dbReference>
<keyword evidence="3" id="KW-0731">Sigma factor</keyword>
<feature type="compositionally biased region" description="Gly residues" evidence="6">
    <location>
        <begin position="403"/>
        <end position="416"/>
    </location>
</feature>
<protein>
    <recommendedName>
        <fullName evidence="12">RNA polymerase, sigma-24 subunit, ECF subfamily</fullName>
    </recommendedName>
</protein>
<keyword evidence="11" id="KW-1185">Reference proteome</keyword>
<organism evidence="10 11">
    <name type="scientific">Peterkaempfera bronchialis</name>
    <dbReference type="NCBI Taxonomy" id="2126346"/>
    <lineage>
        <taxon>Bacteria</taxon>
        <taxon>Bacillati</taxon>
        <taxon>Actinomycetota</taxon>
        <taxon>Actinomycetes</taxon>
        <taxon>Kitasatosporales</taxon>
        <taxon>Streptomycetaceae</taxon>
        <taxon>Peterkaempfera</taxon>
    </lineage>
</organism>
<dbReference type="InterPro" id="IPR014284">
    <property type="entry name" value="RNA_pol_sigma-70_dom"/>
</dbReference>
<evidence type="ECO:0000256" key="1">
    <source>
        <dbReference type="ARBA" id="ARBA00010641"/>
    </source>
</evidence>
<dbReference type="SUPFAM" id="SSF88946">
    <property type="entry name" value="Sigma2 domain of RNA polymerase sigma factors"/>
    <property type="match status" value="1"/>
</dbReference>
<dbReference type="GO" id="GO:0003677">
    <property type="term" value="F:DNA binding"/>
    <property type="evidence" value="ECO:0007669"/>
    <property type="project" value="UniProtKB-KW"/>
</dbReference>
<feature type="domain" description="RNA polymerase sigma-70 region 2" evidence="7">
    <location>
        <begin position="138"/>
        <end position="206"/>
    </location>
</feature>
<feature type="compositionally biased region" description="Low complexity" evidence="6">
    <location>
        <begin position="90"/>
        <end position="104"/>
    </location>
</feature>
<keyword evidence="4" id="KW-0238">DNA-binding</keyword>
<dbReference type="InterPro" id="IPR013325">
    <property type="entry name" value="RNA_pol_sigma_r2"/>
</dbReference>
<dbReference type="PANTHER" id="PTHR43133:SF8">
    <property type="entry name" value="RNA POLYMERASE SIGMA FACTOR HI_1459-RELATED"/>
    <property type="match status" value="1"/>
</dbReference>
<evidence type="ECO:0000259" key="9">
    <source>
        <dbReference type="Pfam" id="PF13490"/>
    </source>
</evidence>
<feature type="compositionally biased region" description="Low complexity" evidence="6">
    <location>
        <begin position="419"/>
        <end position="428"/>
    </location>
</feature>
<feature type="compositionally biased region" description="Low complexity" evidence="6">
    <location>
        <begin position="44"/>
        <end position="56"/>
    </location>
</feature>
<feature type="compositionally biased region" description="Basic and acidic residues" evidence="6">
    <location>
        <begin position="27"/>
        <end position="43"/>
    </location>
</feature>
<evidence type="ECO:0000256" key="2">
    <source>
        <dbReference type="ARBA" id="ARBA00023015"/>
    </source>
</evidence>
<feature type="region of interest" description="Disordered" evidence="6">
    <location>
        <begin position="89"/>
        <end position="119"/>
    </location>
</feature>
<feature type="domain" description="Putative zinc-finger" evidence="9">
    <location>
        <begin position="313"/>
        <end position="346"/>
    </location>
</feature>
<proteinExistence type="inferred from homology"/>
<keyword evidence="5" id="KW-0804">Transcription</keyword>
<evidence type="ECO:0008006" key="12">
    <source>
        <dbReference type="Google" id="ProtNLM"/>
    </source>
</evidence>
<dbReference type="InterPro" id="IPR013249">
    <property type="entry name" value="RNA_pol_sigma70_r4_t2"/>
</dbReference>
<dbReference type="Gene3D" id="1.10.10.10">
    <property type="entry name" value="Winged helix-like DNA-binding domain superfamily/Winged helix DNA-binding domain"/>
    <property type="match status" value="1"/>
</dbReference>